<dbReference type="PROSITE" id="PS50297">
    <property type="entry name" value="ANK_REP_REGION"/>
    <property type="match status" value="1"/>
</dbReference>
<feature type="repeat" description="ANK" evidence="3">
    <location>
        <begin position="102"/>
        <end position="124"/>
    </location>
</feature>
<dbReference type="GO" id="GO:0004540">
    <property type="term" value="F:RNA nuclease activity"/>
    <property type="evidence" value="ECO:0007669"/>
    <property type="project" value="TreeGrafter"/>
</dbReference>
<evidence type="ECO:0000256" key="3">
    <source>
        <dbReference type="PROSITE-ProRule" id="PRU00023"/>
    </source>
</evidence>
<dbReference type="EMBL" id="ML120386">
    <property type="protein sequence ID" value="RPA99620.1"/>
    <property type="molecule type" value="Genomic_DNA"/>
</dbReference>
<protein>
    <submittedName>
        <fullName evidence="4">Ankyrin</fullName>
    </submittedName>
</protein>
<dbReference type="PANTHER" id="PTHR24141">
    <property type="entry name" value="2-5A-DEPENDENT RIBONUCLEASE"/>
    <property type="match status" value="1"/>
</dbReference>
<organism evidence="4 5">
    <name type="scientific">Choiromyces venosus 120613-1</name>
    <dbReference type="NCBI Taxonomy" id="1336337"/>
    <lineage>
        <taxon>Eukaryota</taxon>
        <taxon>Fungi</taxon>
        <taxon>Dikarya</taxon>
        <taxon>Ascomycota</taxon>
        <taxon>Pezizomycotina</taxon>
        <taxon>Pezizomycetes</taxon>
        <taxon>Pezizales</taxon>
        <taxon>Tuberaceae</taxon>
        <taxon>Choiromyces</taxon>
    </lineage>
</organism>
<dbReference type="SMART" id="SM00248">
    <property type="entry name" value="ANK"/>
    <property type="match status" value="3"/>
</dbReference>
<dbReference type="PROSITE" id="PS50088">
    <property type="entry name" value="ANK_REPEAT"/>
    <property type="match status" value="1"/>
</dbReference>
<evidence type="ECO:0000256" key="2">
    <source>
        <dbReference type="ARBA" id="ARBA00023043"/>
    </source>
</evidence>
<dbReference type="PANTHER" id="PTHR24141:SF1">
    <property type="entry name" value="2-5A-DEPENDENT RIBONUCLEASE"/>
    <property type="match status" value="1"/>
</dbReference>
<dbReference type="Gene3D" id="1.25.40.20">
    <property type="entry name" value="Ankyrin repeat-containing domain"/>
    <property type="match status" value="1"/>
</dbReference>
<feature type="non-terminal residue" evidence="4">
    <location>
        <position position="1"/>
    </location>
</feature>
<sequence length="124" mass="13638">GFTGLHVAAYFGVVEIVDAVLSMKEWDVNAIDNTGNTALLWAERGGCEEVLKLLLAREGVNPHTPNTICRLPLLCEVNHRHAEVVKIILEPADIHVNTPDNENETPLSLALSKGHKEVLKILQE</sequence>
<dbReference type="GO" id="GO:0003723">
    <property type="term" value="F:RNA binding"/>
    <property type="evidence" value="ECO:0007669"/>
    <property type="project" value="TreeGrafter"/>
</dbReference>
<accession>A0A3N4JTW8</accession>
<dbReference type="InterPro" id="IPR036770">
    <property type="entry name" value="Ankyrin_rpt-contain_sf"/>
</dbReference>
<dbReference type="GO" id="GO:0006396">
    <property type="term" value="P:RNA processing"/>
    <property type="evidence" value="ECO:0007669"/>
    <property type="project" value="TreeGrafter"/>
</dbReference>
<gene>
    <name evidence="4" type="ORF">L873DRAFT_1606543</name>
</gene>
<proteinExistence type="predicted"/>
<dbReference type="OrthoDB" id="3687132at2759"/>
<keyword evidence="5" id="KW-1185">Reference proteome</keyword>
<dbReference type="Proteomes" id="UP000276215">
    <property type="component" value="Unassembled WGS sequence"/>
</dbReference>
<keyword evidence="2 3" id="KW-0040">ANK repeat</keyword>
<evidence type="ECO:0000256" key="1">
    <source>
        <dbReference type="ARBA" id="ARBA00022737"/>
    </source>
</evidence>
<evidence type="ECO:0000313" key="5">
    <source>
        <dbReference type="Proteomes" id="UP000276215"/>
    </source>
</evidence>
<feature type="non-terminal residue" evidence="4">
    <location>
        <position position="124"/>
    </location>
</feature>
<reference evidence="4 5" key="1">
    <citation type="journal article" date="2018" name="Nat. Ecol. Evol.">
        <title>Pezizomycetes genomes reveal the molecular basis of ectomycorrhizal truffle lifestyle.</title>
        <authorList>
            <person name="Murat C."/>
            <person name="Payen T."/>
            <person name="Noel B."/>
            <person name="Kuo A."/>
            <person name="Morin E."/>
            <person name="Chen J."/>
            <person name="Kohler A."/>
            <person name="Krizsan K."/>
            <person name="Balestrini R."/>
            <person name="Da Silva C."/>
            <person name="Montanini B."/>
            <person name="Hainaut M."/>
            <person name="Levati E."/>
            <person name="Barry K.W."/>
            <person name="Belfiori B."/>
            <person name="Cichocki N."/>
            <person name="Clum A."/>
            <person name="Dockter R.B."/>
            <person name="Fauchery L."/>
            <person name="Guy J."/>
            <person name="Iotti M."/>
            <person name="Le Tacon F."/>
            <person name="Lindquist E.A."/>
            <person name="Lipzen A."/>
            <person name="Malagnac F."/>
            <person name="Mello A."/>
            <person name="Molinier V."/>
            <person name="Miyauchi S."/>
            <person name="Poulain J."/>
            <person name="Riccioni C."/>
            <person name="Rubini A."/>
            <person name="Sitrit Y."/>
            <person name="Splivallo R."/>
            <person name="Traeger S."/>
            <person name="Wang M."/>
            <person name="Zifcakova L."/>
            <person name="Wipf D."/>
            <person name="Zambonelli A."/>
            <person name="Paolocci F."/>
            <person name="Nowrousian M."/>
            <person name="Ottonello S."/>
            <person name="Baldrian P."/>
            <person name="Spatafora J.W."/>
            <person name="Henrissat B."/>
            <person name="Nagy L.G."/>
            <person name="Aury J.M."/>
            <person name="Wincker P."/>
            <person name="Grigoriev I.V."/>
            <person name="Bonfante P."/>
            <person name="Martin F.M."/>
        </authorList>
    </citation>
    <scope>NUCLEOTIDE SEQUENCE [LARGE SCALE GENOMIC DNA]</scope>
    <source>
        <strain evidence="4 5">120613-1</strain>
    </source>
</reference>
<dbReference type="InterPro" id="IPR002110">
    <property type="entry name" value="Ankyrin_rpt"/>
</dbReference>
<evidence type="ECO:0000313" key="4">
    <source>
        <dbReference type="EMBL" id="RPA99620.1"/>
    </source>
</evidence>
<name>A0A3N4JTW8_9PEZI</name>
<keyword evidence="1" id="KW-0677">Repeat</keyword>
<dbReference type="AlphaFoldDB" id="A0A3N4JTW8"/>
<dbReference type="Pfam" id="PF12796">
    <property type="entry name" value="Ank_2"/>
    <property type="match status" value="2"/>
</dbReference>
<dbReference type="SUPFAM" id="SSF48403">
    <property type="entry name" value="Ankyrin repeat"/>
    <property type="match status" value="1"/>
</dbReference>